<comment type="catalytic activity">
    <reaction evidence="11">
        <text>an alpha-D-Man-(1-&gt;2)-alpha-D-Man-(1-&gt;2)-alpha-D-Man-(1-&gt;3)-[alpha-D-Man-(1-&gt;2)-alpha-D-Man-(1-&gt;3)-alpha-D-Man-(1-&gt;6)]-beta-D-Man-(1-&gt;4)-beta-D-GlcNAc-(1-&gt;4)-alpha-D-GlcNAc-diphospho-di-trans,poly-cis-dolichol + a di-trans,poly-cis-dolichyl beta-D-mannosyl phosphate = an alpha-D-Man-(1-&gt;2)-alpha-D-Man-(1-&gt;2)-alpha-D-Man-(1-&gt;3)-[alpha-D-Man-(1-&gt;2)-alpha-D-Man-(1-&gt;3)-[alpha-D-Man-(1-&gt;6)]-alpha-D-Man-(1-&gt;6)]-beta-D-Man-(1-&gt;4)-beta-D-GlcNAc-(1-&gt;4)-alpha-D-GlcNAc-diphospho-di-trans,poly-cis-dolichol + a di-trans,poly-cis-dolichyl phosphate + H(+)</text>
        <dbReference type="Rhea" id="RHEA:29535"/>
        <dbReference type="Rhea" id="RHEA-COMP:19498"/>
        <dbReference type="Rhea" id="RHEA-COMP:19501"/>
        <dbReference type="Rhea" id="RHEA-COMP:19518"/>
        <dbReference type="Rhea" id="RHEA-COMP:19519"/>
        <dbReference type="ChEBI" id="CHEBI:15378"/>
        <dbReference type="ChEBI" id="CHEBI:57683"/>
        <dbReference type="ChEBI" id="CHEBI:58211"/>
        <dbReference type="ChEBI" id="CHEBI:132517"/>
        <dbReference type="ChEBI" id="CHEBI:132519"/>
        <dbReference type="EC" id="2.4.1.260"/>
    </reaction>
    <physiologicalReaction direction="left-to-right" evidence="11">
        <dbReference type="Rhea" id="RHEA:29536"/>
    </physiologicalReaction>
</comment>
<accession>G2YML7</accession>
<feature type="region of interest" description="Disordered" evidence="13">
    <location>
        <begin position="601"/>
        <end position="631"/>
    </location>
</feature>
<keyword evidence="8 12" id="KW-1133">Transmembrane helix</keyword>
<protein>
    <recommendedName>
        <fullName evidence="12">Mannosyltransferase</fullName>
        <ecNumber evidence="12">2.4.1.-</ecNumber>
    </recommendedName>
</protein>
<dbReference type="GO" id="GO:0052917">
    <property type="term" value="F:dol-P-Man:Man(7)GlcNAc(2)-PP-Dol alpha-1,6-mannosyltransferase activity"/>
    <property type="evidence" value="ECO:0007669"/>
    <property type="project" value="UniProtKB-EC"/>
</dbReference>
<evidence type="ECO:0000256" key="7">
    <source>
        <dbReference type="ARBA" id="ARBA00022824"/>
    </source>
</evidence>
<dbReference type="GO" id="GO:0005789">
    <property type="term" value="C:endoplasmic reticulum membrane"/>
    <property type="evidence" value="ECO:0007669"/>
    <property type="project" value="UniProtKB-SubCell"/>
</dbReference>
<gene>
    <name evidence="14" type="ORF">BofuT4_P137890.1</name>
</gene>
<comment type="similarity">
    <text evidence="3 12">Belongs to the glycosyltransferase 22 family.</text>
</comment>
<evidence type="ECO:0000256" key="13">
    <source>
        <dbReference type="SAM" id="MobiDB-lite"/>
    </source>
</evidence>
<keyword evidence="5 14" id="KW-0808">Transferase</keyword>
<name>G2YML7_BOTF4</name>
<organism evidence="14 15">
    <name type="scientific">Botryotinia fuckeliana (strain T4)</name>
    <name type="common">Noble rot fungus</name>
    <name type="synonym">Botrytis cinerea</name>
    <dbReference type="NCBI Taxonomy" id="999810"/>
    <lineage>
        <taxon>Eukaryota</taxon>
        <taxon>Fungi</taxon>
        <taxon>Dikarya</taxon>
        <taxon>Ascomycota</taxon>
        <taxon>Pezizomycotina</taxon>
        <taxon>Leotiomycetes</taxon>
        <taxon>Helotiales</taxon>
        <taxon>Sclerotiniaceae</taxon>
        <taxon>Botrytis</taxon>
    </lineage>
</organism>
<feature type="transmembrane region" description="Helical" evidence="12">
    <location>
        <begin position="213"/>
        <end position="233"/>
    </location>
</feature>
<evidence type="ECO:0000313" key="15">
    <source>
        <dbReference type="Proteomes" id="UP000008177"/>
    </source>
</evidence>
<evidence type="ECO:0000256" key="9">
    <source>
        <dbReference type="ARBA" id="ARBA00023136"/>
    </source>
</evidence>
<evidence type="ECO:0000256" key="8">
    <source>
        <dbReference type="ARBA" id="ARBA00022989"/>
    </source>
</evidence>
<comment type="pathway">
    <text evidence="2">Protein modification; protein glycosylation.</text>
</comment>
<feature type="transmembrane region" description="Helical" evidence="12">
    <location>
        <begin position="6"/>
        <end position="25"/>
    </location>
</feature>
<comment type="subcellular location">
    <subcellularLocation>
        <location evidence="1 12">Endoplasmic reticulum membrane</location>
        <topology evidence="1 12">Multi-pass membrane protein</topology>
    </subcellularLocation>
</comment>
<dbReference type="PANTHER" id="PTHR22760">
    <property type="entry name" value="GLYCOSYLTRANSFERASE"/>
    <property type="match status" value="1"/>
</dbReference>
<feature type="transmembrane region" description="Helical" evidence="12">
    <location>
        <begin position="144"/>
        <end position="162"/>
    </location>
</feature>
<feature type="transmembrane region" description="Helical" evidence="12">
    <location>
        <begin position="174"/>
        <end position="201"/>
    </location>
</feature>
<dbReference type="FunCoup" id="G2YML7">
    <property type="interactions" value="369"/>
</dbReference>
<dbReference type="InParanoid" id="G2YML7"/>
<keyword evidence="9 12" id="KW-0472">Membrane</keyword>
<dbReference type="InterPro" id="IPR005599">
    <property type="entry name" value="GPI_mannosylTrfase"/>
</dbReference>
<evidence type="ECO:0000256" key="10">
    <source>
        <dbReference type="ARBA" id="ARBA00044721"/>
    </source>
</evidence>
<comment type="function">
    <text evidence="10">Mannosyltransferase that operates in the biosynthetic pathway of dolichol-linked oligosaccharides, the glycan precursors employed in protein asparagine (N)-glycosylation. The assembly of dolichol-linked oligosaccharides begins on the cytosolic side of the endoplasmic reticulum membrane and finishes in its lumen. The sequential addition of sugars to dolichol pyrophosphate produces dolichol-linked oligosaccharides containing fourteen sugars, including two GlcNAcs, nine mannoses and three glucoses. Once assembled, the oligosaccharide is transferred from the lipid to nascent proteins by oligosaccharyltransferases. In the lumen of the endoplasmic reticulum, adds the eighth mannose residue in an alpha-1,6 linkage onto Man(7)GlcNAc(2)-PP-dolichol to produce Man(8)GlcNAc(2)-PP-dolichol.</text>
</comment>
<feature type="transmembrane region" description="Helical" evidence="12">
    <location>
        <begin position="320"/>
        <end position="340"/>
    </location>
</feature>
<sequence>MKGIDILLTLSLPTLILVHLLIAPYTKVEESFNIQATHDILTYGLPISNISSTLDTYDHTTFSGAVPRTFSGALSLAAVSKPIILLTQGKYAQVIVRGVLGLFNAACLIRYRNGLTGAFGVDVGRWYMALQVTQFHVLYYASRTLPNMFAFGLTTLAFTKFLPATGGSRPRVGILLFVFAGVVFRSEIALLLFTQLAYLLVLSRISLKTIIPAGIQSAILALAVSVPIDSYFWQKPLWPELAGFYFNAIQGKSSEWGTSPFLHYFTSLLPRLLMNPLILLLLHPLALTLPATKHTSKDLIVPSLLFVAIYSLQPHKESRFIIYVVPPLTAAASLSASYIWTRRSKSWLYTFGSLALLGSVALSFVASSAILMISSLNYPGGDALSQLHTHILKDLSRSPRTQRTQDRNITIHMDVLSCMTGITRFQQYPSLPLRFPQNQNITLNYDKTEDSPELGEAAFWMKFDYALMEEPGLAIGKWDVLDTVFAYAGIEILRPGDGSSFSERLEGVYRANNVTIGEEGEAPSAEDVKRIEEGGTQNVEKNREGKGFLDLKTKLMFEEMNKFGTYNLLRDAGRLVTGGWWIGPRMEGRIRILKRIGDEKNWKEEQEEQREKERLKEGERETSEGVATGAE</sequence>
<dbReference type="eggNOG" id="KOG2516">
    <property type="taxonomic scope" value="Eukaryota"/>
</dbReference>
<keyword evidence="7 12" id="KW-0256">Endoplasmic reticulum</keyword>
<evidence type="ECO:0000256" key="11">
    <source>
        <dbReference type="ARBA" id="ARBA00048899"/>
    </source>
</evidence>
<keyword evidence="6 12" id="KW-0812">Transmembrane</keyword>
<dbReference type="EMBL" id="FQ790345">
    <property type="protein sequence ID" value="CCD52865.1"/>
    <property type="molecule type" value="Genomic_DNA"/>
</dbReference>
<evidence type="ECO:0000256" key="12">
    <source>
        <dbReference type="RuleBase" id="RU363075"/>
    </source>
</evidence>
<keyword evidence="4 12" id="KW-0328">Glycosyltransferase</keyword>
<dbReference type="OrthoDB" id="19039at2759"/>
<dbReference type="PANTHER" id="PTHR22760:SF1">
    <property type="entry name" value="DOL-P-MAN:MAN(7)GLCNAC(2)-PP-DOL ALPHA-1,6-MANNOSYLTRANSFERASE"/>
    <property type="match status" value="1"/>
</dbReference>
<evidence type="ECO:0000256" key="3">
    <source>
        <dbReference type="ARBA" id="ARBA00007063"/>
    </source>
</evidence>
<feature type="transmembrane region" description="Helical" evidence="12">
    <location>
        <begin position="347"/>
        <end position="373"/>
    </location>
</feature>
<evidence type="ECO:0000256" key="4">
    <source>
        <dbReference type="ARBA" id="ARBA00022676"/>
    </source>
</evidence>
<dbReference type="STRING" id="999810.G2YML7"/>
<evidence type="ECO:0000256" key="6">
    <source>
        <dbReference type="ARBA" id="ARBA00022692"/>
    </source>
</evidence>
<dbReference type="GO" id="GO:0006487">
    <property type="term" value="P:protein N-linked glycosylation"/>
    <property type="evidence" value="ECO:0007669"/>
    <property type="project" value="TreeGrafter"/>
</dbReference>
<evidence type="ECO:0000256" key="2">
    <source>
        <dbReference type="ARBA" id="ARBA00004922"/>
    </source>
</evidence>
<evidence type="ECO:0000313" key="14">
    <source>
        <dbReference type="EMBL" id="CCD52865.1"/>
    </source>
</evidence>
<proteinExistence type="inferred from homology"/>
<dbReference type="UniPathway" id="UPA00378"/>
<dbReference type="Pfam" id="PF03901">
    <property type="entry name" value="Glyco_transf_22"/>
    <property type="match status" value="1"/>
</dbReference>
<feature type="compositionally biased region" description="Basic and acidic residues" evidence="13">
    <location>
        <begin position="601"/>
        <end position="623"/>
    </location>
</feature>
<dbReference type="AlphaFoldDB" id="G2YML7"/>
<evidence type="ECO:0000256" key="1">
    <source>
        <dbReference type="ARBA" id="ARBA00004477"/>
    </source>
</evidence>
<dbReference type="Proteomes" id="UP000008177">
    <property type="component" value="Unplaced contigs"/>
</dbReference>
<dbReference type="EC" id="2.4.1.-" evidence="12"/>
<evidence type="ECO:0000256" key="5">
    <source>
        <dbReference type="ARBA" id="ARBA00022679"/>
    </source>
</evidence>
<dbReference type="HOGENOM" id="CLU_008917_4_1_1"/>
<reference evidence="15" key="1">
    <citation type="journal article" date="2011" name="PLoS Genet.">
        <title>Genomic analysis of the necrotrophic fungal pathogens Sclerotinia sclerotiorum and Botrytis cinerea.</title>
        <authorList>
            <person name="Amselem J."/>
            <person name="Cuomo C.A."/>
            <person name="van Kan J.A."/>
            <person name="Viaud M."/>
            <person name="Benito E.P."/>
            <person name="Couloux A."/>
            <person name="Coutinho P.M."/>
            <person name="de Vries R.P."/>
            <person name="Dyer P.S."/>
            <person name="Fillinger S."/>
            <person name="Fournier E."/>
            <person name="Gout L."/>
            <person name="Hahn M."/>
            <person name="Kohn L."/>
            <person name="Lapalu N."/>
            <person name="Plummer K.M."/>
            <person name="Pradier J.M."/>
            <person name="Quevillon E."/>
            <person name="Sharon A."/>
            <person name="Simon A."/>
            <person name="ten Have A."/>
            <person name="Tudzynski B."/>
            <person name="Tudzynski P."/>
            <person name="Wincker P."/>
            <person name="Andrew M."/>
            <person name="Anthouard V."/>
            <person name="Beever R.E."/>
            <person name="Beffa R."/>
            <person name="Benoit I."/>
            <person name="Bouzid O."/>
            <person name="Brault B."/>
            <person name="Chen Z."/>
            <person name="Choquer M."/>
            <person name="Collemare J."/>
            <person name="Cotton P."/>
            <person name="Danchin E.G."/>
            <person name="Da Silva C."/>
            <person name="Gautier A."/>
            <person name="Giraud C."/>
            <person name="Giraud T."/>
            <person name="Gonzalez C."/>
            <person name="Grossetete S."/>
            <person name="Guldener U."/>
            <person name="Henrissat B."/>
            <person name="Howlett B.J."/>
            <person name="Kodira C."/>
            <person name="Kretschmer M."/>
            <person name="Lappartient A."/>
            <person name="Leroch M."/>
            <person name="Levis C."/>
            <person name="Mauceli E."/>
            <person name="Neuveglise C."/>
            <person name="Oeser B."/>
            <person name="Pearson M."/>
            <person name="Poulain J."/>
            <person name="Poussereau N."/>
            <person name="Quesneville H."/>
            <person name="Rascle C."/>
            <person name="Schumacher J."/>
            <person name="Segurens B."/>
            <person name="Sexton A."/>
            <person name="Silva E."/>
            <person name="Sirven C."/>
            <person name="Soanes D.M."/>
            <person name="Talbot N.J."/>
            <person name="Templeton M."/>
            <person name="Yandava C."/>
            <person name="Yarden O."/>
            <person name="Zeng Q."/>
            <person name="Rollins J.A."/>
            <person name="Lebrun M.H."/>
            <person name="Dickman M."/>
        </authorList>
    </citation>
    <scope>NUCLEOTIDE SEQUENCE [LARGE SCALE GENOMIC DNA]</scope>
    <source>
        <strain evidence="15">T4</strain>
    </source>
</reference>